<evidence type="ECO:0008006" key="3">
    <source>
        <dbReference type="Google" id="ProtNLM"/>
    </source>
</evidence>
<evidence type="ECO:0000313" key="1">
    <source>
        <dbReference type="EMBL" id="ROH81198.1"/>
    </source>
</evidence>
<dbReference type="AlphaFoldDB" id="A0A3N0ULP9"/>
<dbReference type="Proteomes" id="UP000274511">
    <property type="component" value="Unassembled WGS sequence"/>
</dbReference>
<accession>A0A3N0ULP9</accession>
<proteinExistence type="predicted"/>
<name>A0A3N0ULP9_9GAMM</name>
<sequence length="63" mass="7287">MPPAIDRERATSVLLFLSLLDWNQPAIAFYQSIGALPQEDWGRQKEVFLRPHLGVMWAEFNES</sequence>
<protein>
    <recommendedName>
        <fullName evidence="3">GNAT family N-acetyltransferase</fullName>
    </recommendedName>
</protein>
<dbReference type="EMBL" id="RJUJ01000006">
    <property type="protein sequence ID" value="ROH81198.1"/>
    <property type="molecule type" value="Genomic_DNA"/>
</dbReference>
<reference evidence="1 2" key="1">
    <citation type="submission" date="2018-10" db="EMBL/GenBank/DDBJ databases">
        <title>New species genome.</title>
        <authorList>
            <person name="Li Y."/>
        </authorList>
    </citation>
    <scope>NUCLEOTIDE SEQUENCE [LARGE SCALE GENOMIC DNA]</scope>
    <source>
        <strain evidence="1 2">L6_4B</strain>
    </source>
</reference>
<organism evidence="1 2">
    <name type="scientific">Lonsdalea populi</name>
    <dbReference type="NCBI Taxonomy" id="1172565"/>
    <lineage>
        <taxon>Bacteria</taxon>
        <taxon>Pseudomonadati</taxon>
        <taxon>Pseudomonadota</taxon>
        <taxon>Gammaproteobacteria</taxon>
        <taxon>Enterobacterales</taxon>
        <taxon>Pectobacteriaceae</taxon>
        <taxon>Lonsdalea</taxon>
    </lineage>
</organism>
<gene>
    <name evidence="1" type="ORF">EC392_07180</name>
</gene>
<comment type="caution">
    <text evidence="1">The sequence shown here is derived from an EMBL/GenBank/DDBJ whole genome shotgun (WGS) entry which is preliminary data.</text>
</comment>
<evidence type="ECO:0000313" key="2">
    <source>
        <dbReference type="Proteomes" id="UP000274511"/>
    </source>
</evidence>